<dbReference type="PANTHER" id="PTHR24198">
    <property type="entry name" value="ANKYRIN REPEAT AND PROTEIN KINASE DOMAIN-CONTAINING PROTEIN"/>
    <property type="match status" value="1"/>
</dbReference>
<reference evidence="5 6" key="1">
    <citation type="journal article" date="2018" name="Sci. Rep.">
        <title>Comparative analysis of the Pocillopora damicornis genome highlights role of immune system in coral evolution.</title>
        <authorList>
            <person name="Cunning R."/>
            <person name="Bay R.A."/>
            <person name="Gillette P."/>
            <person name="Baker A.C."/>
            <person name="Traylor-Knowles N."/>
        </authorList>
    </citation>
    <scope>NUCLEOTIDE SEQUENCE [LARGE SCALE GENOMIC DNA]</scope>
    <source>
        <strain evidence="5">RSMAS</strain>
        <tissue evidence="5">Whole animal</tissue>
    </source>
</reference>
<comment type="caution">
    <text evidence="5">The sequence shown here is derived from an EMBL/GenBank/DDBJ whole genome shotgun (WGS) entry which is preliminary data.</text>
</comment>
<dbReference type="EMBL" id="RCHS01001704">
    <property type="protein sequence ID" value="RMX52015.1"/>
    <property type="molecule type" value="Genomic_DNA"/>
</dbReference>
<proteinExistence type="predicted"/>
<dbReference type="SMART" id="SM00248">
    <property type="entry name" value="ANK"/>
    <property type="match status" value="7"/>
</dbReference>
<evidence type="ECO:0000313" key="5">
    <source>
        <dbReference type="EMBL" id="RMX52015.1"/>
    </source>
</evidence>
<dbReference type="InterPro" id="IPR036770">
    <property type="entry name" value="Ankyrin_rpt-contain_sf"/>
</dbReference>
<dbReference type="Proteomes" id="UP000275408">
    <property type="component" value="Unassembled WGS sequence"/>
</dbReference>
<evidence type="ECO:0000313" key="6">
    <source>
        <dbReference type="Proteomes" id="UP000275408"/>
    </source>
</evidence>
<protein>
    <submittedName>
        <fullName evidence="5">Uncharacterized protein</fullName>
    </submittedName>
</protein>
<dbReference type="PROSITE" id="PS50297">
    <property type="entry name" value="ANK_REP_REGION"/>
    <property type="match status" value="3"/>
</dbReference>
<evidence type="ECO:0000256" key="4">
    <source>
        <dbReference type="SAM" id="MobiDB-lite"/>
    </source>
</evidence>
<feature type="compositionally biased region" description="Basic and acidic residues" evidence="4">
    <location>
        <begin position="504"/>
        <end position="529"/>
    </location>
</feature>
<feature type="repeat" description="ANK" evidence="3">
    <location>
        <begin position="182"/>
        <end position="214"/>
    </location>
</feature>
<feature type="compositionally biased region" description="Basic residues" evidence="4">
    <location>
        <begin position="757"/>
        <end position="768"/>
    </location>
</feature>
<dbReference type="AlphaFoldDB" id="A0A3M6UEH2"/>
<dbReference type="PROSITE" id="PS50088">
    <property type="entry name" value="ANK_REPEAT"/>
    <property type="match status" value="3"/>
</dbReference>
<feature type="region of interest" description="Disordered" evidence="4">
    <location>
        <begin position="944"/>
        <end position="965"/>
    </location>
</feature>
<feature type="compositionally biased region" description="Polar residues" evidence="4">
    <location>
        <begin position="611"/>
        <end position="623"/>
    </location>
</feature>
<dbReference type="SUPFAM" id="SSF48403">
    <property type="entry name" value="Ankyrin repeat"/>
    <property type="match status" value="1"/>
</dbReference>
<evidence type="ECO:0000256" key="3">
    <source>
        <dbReference type="PROSITE-ProRule" id="PRU00023"/>
    </source>
</evidence>
<feature type="region of interest" description="Disordered" evidence="4">
    <location>
        <begin position="757"/>
        <end position="790"/>
    </location>
</feature>
<dbReference type="PANTHER" id="PTHR24198:SF165">
    <property type="entry name" value="ANKYRIN REPEAT-CONTAINING PROTEIN-RELATED"/>
    <property type="match status" value="1"/>
</dbReference>
<sequence length="965" mass="105864">MAIKKRDFQKTAGLIQEFLSKLSCEESTAELRDSMHLVLFYLQKYYKKLRSRSLSNGASPRFNGKSLSGSFVFNGGVSPVSPACGIPDQFEWKWYNLESPRLSASLGTNEFSSLPLVLQATKSADSQLLKELIEKDSEVVNQVDGLGRNAAMYCVHGNTPAHTECLEVLIRADCDLDLKANDNTTALHVAAYINNTAALPLLLRNKASHNVEDNQGRTPLHWAAANPSEDNLKLLLQVGGKLDAADSEGLTPTMWACYFDQLRNLQMLQNALARTDPEEDAIFRDTDCYGQSVIHWAVKGMGSLECLKALLTPQSAVLRDNEGKTVLHTAAEKGKDYTCLSQWIAAACEMILKVRGNLEGLKDTDNSKRTAAHLAAICGQAEVVNFLLERGGDLLVRDCFGATAVDYIHNKQLNYCRMVIRAHSQHNDKHTGKAAFVSTPSSPDSQNVDPVNSWQPPSTDEAAATAEEPHKASVGAENCDVSDLHGFDVQGESGHLGDSAMNEASHEEKEKFSDHDAKALDKADNRVEQSRPSNPKRRQSTLTRQSKFHHDGDSRHLMDEAASFDLRTGDGDILVVVSNLDTEDQQEEIIDMEDGDIEIDCEEKLEYSSARLQQGRGSASSVHSEPDNADNCSVSVGLSVSSLGSDNEDIVHGDDLTDYPDGDKEKKQWQEDTCDSQPQFIAIFLITMGGGLTTTDCKFVRQFFAESHKNTEKTVTPPKYPSKLAQLNYVQAENTRIITTHNNTEGDQENRAVCLKKKKDKAKKKKQKGQLELSSPLPPPRANVPPLNPASLGPLGVTKLGALDLHGKRPVPWEHVSLGPRRHAPPEVSPTSPWMGRCPEGQALESAFERPRTPEPPQSPRDMTPHHLPQPYPPGSMRGNQDAPLRGSLEGVLHEREMNYGPPGPLFGPLARTNGQAPLRNMDIMGRGPKMESGADLNMGGVIHHGPPGQQTYSLHGPIPHPPQH</sequence>
<feature type="region of interest" description="Disordered" evidence="4">
    <location>
        <begin position="430"/>
        <end position="555"/>
    </location>
</feature>
<dbReference type="STRING" id="46731.A0A3M6UEH2"/>
<feature type="compositionally biased region" description="Polar residues" evidence="4">
    <location>
        <begin position="438"/>
        <end position="458"/>
    </location>
</feature>
<feature type="repeat" description="ANK" evidence="3">
    <location>
        <begin position="215"/>
        <end position="247"/>
    </location>
</feature>
<evidence type="ECO:0000256" key="2">
    <source>
        <dbReference type="ARBA" id="ARBA00023043"/>
    </source>
</evidence>
<dbReference type="Gene3D" id="1.25.40.20">
    <property type="entry name" value="Ankyrin repeat-containing domain"/>
    <property type="match status" value="2"/>
</dbReference>
<dbReference type="OrthoDB" id="5972523at2759"/>
<feature type="region of interest" description="Disordered" evidence="4">
    <location>
        <begin position="815"/>
        <end position="885"/>
    </location>
</feature>
<evidence type="ECO:0000256" key="1">
    <source>
        <dbReference type="ARBA" id="ARBA00022737"/>
    </source>
</evidence>
<name>A0A3M6UEH2_POCDA</name>
<feature type="compositionally biased region" description="Pro residues" evidence="4">
    <location>
        <begin position="776"/>
        <end position="788"/>
    </location>
</feature>
<accession>A0A3M6UEH2</accession>
<keyword evidence="1" id="KW-0677">Repeat</keyword>
<gene>
    <name evidence="5" type="ORF">pdam_00003688</name>
</gene>
<organism evidence="5 6">
    <name type="scientific">Pocillopora damicornis</name>
    <name type="common">Cauliflower coral</name>
    <name type="synonym">Millepora damicornis</name>
    <dbReference type="NCBI Taxonomy" id="46731"/>
    <lineage>
        <taxon>Eukaryota</taxon>
        <taxon>Metazoa</taxon>
        <taxon>Cnidaria</taxon>
        <taxon>Anthozoa</taxon>
        <taxon>Hexacorallia</taxon>
        <taxon>Scleractinia</taxon>
        <taxon>Astrocoeniina</taxon>
        <taxon>Pocilloporidae</taxon>
        <taxon>Pocillopora</taxon>
    </lineage>
</organism>
<dbReference type="Pfam" id="PF12796">
    <property type="entry name" value="Ank_2"/>
    <property type="match status" value="2"/>
</dbReference>
<keyword evidence="6" id="KW-1185">Reference proteome</keyword>
<feature type="repeat" description="ANK" evidence="3">
    <location>
        <begin position="367"/>
        <end position="399"/>
    </location>
</feature>
<feature type="region of interest" description="Disordered" evidence="4">
    <location>
        <begin position="611"/>
        <end position="630"/>
    </location>
</feature>
<dbReference type="InterPro" id="IPR002110">
    <property type="entry name" value="Ankyrin_rpt"/>
</dbReference>
<keyword evidence="2 3" id="KW-0040">ANK repeat</keyword>